<dbReference type="GO" id="GO:0042357">
    <property type="term" value="P:thiamine diphosphate metabolic process"/>
    <property type="evidence" value="ECO:0007669"/>
    <property type="project" value="TreeGrafter"/>
</dbReference>
<organism evidence="3 4">
    <name type="scientific">Chiloscyllium punctatum</name>
    <name type="common">Brownbanded bambooshark</name>
    <name type="synonym">Hemiscyllium punctatum</name>
    <dbReference type="NCBI Taxonomy" id="137246"/>
    <lineage>
        <taxon>Eukaryota</taxon>
        <taxon>Metazoa</taxon>
        <taxon>Chordata</taxon>
        <taxon>Craniata</taxon>
        <taxon>Vertebrata</taxon>
        <taxon>Chondrichthyes</taxon>
        <taxon>Elasmobranchii</taxon>
        <taxon>Galeomorphii</taxon>
        <taxon>Galeoidea</taxon>
        <taxon>Orectolobiformes</taxon>
        <taxon>Hemiscylliidae</taxon>
        <taxon>Chiloscyllium</taxon>
    </lineage>
</organism>
<evidence type="ECO:0000313" key="4">
    <source>
        <dbReference type="Proteomes" id="UP000287033"/>
    </source>
</evidence>
<evidence type="ECO:0000313" key="3">
    <source>
        <dbReference type="EMBL" id="GCC47856.1"/>
    </source>
</evidence>
<dbReference type="PANTHER" id="PTHR14586:SF1">
    <property type="entry name" value="THIAMINE-TRIPHOSPHATASE"/>
    <property type="match status" value="1"/>
</dbReference>
<dbReference type="PANTHER" id="PTHR14586">
    <property type="entry name" value="THIAMINE-TRIPHOSPHATASE"/>
    <property type="match status" value="1"/>
</dbReference>
<dbReference type="InterPro" id="IPR039582">
    <property type="entry name" value="THTPA"/>
</dbReference>
<dbReference type="GO" id="GO:0000287">
    <property type="term" value="F:magnesium ion binding"/>
    <property type="evidence" value="ECO:0007669"/>
    <property type="project" value="TreeGrafter"/>
</dbReference>
<dbReference type="PROSITE" id="PS51707">
    <property type="entry name" value="CYTH"/>
    <property type="match status" value="1"/>
</dbReference>
<gene>
    <name evidence="3" type="ORF">chiPu_0032027</name>
</gene>
<dbReference type="OMA" id="HWLRHRE"/>
<reference evidence="3 4" key="1">
    <citation type="journal article" date="2018" name="Nat. Ecol. Evol.">
        <title>Shark genomes provide insights into elasmobranch evolution and the origin of vertebrates.</title>
        <authorList>
            <person name="Hara Y"/>
            <person name="Yamaguchi K"/>
            <person name="Onimaru K"/>
            <person name="Kadota M"/>
            <person name="Koyanagi M"/>
            <person name="Keeley SD"/>
            <person name="Tatsumi K"/>
            <person name="Tanaka K"/>
            <person name="Motone F"/>
            <person name="Kageyama Y"/>
            <person name="Nozu R"/>
            <person name="Adachi N"/>
            <person name="Nishimura O"/>
            <person name="Nakagawa R"/>
            <person name="Tanegashima C"/>
            <person name="Kiyatake I"/>
            <person name="Matsumoto R"/>
            <person name="Murakumo K"/>
            <person name="Nishida K"/>
            <person name="Terakita A"/>
            <person name="Kuratani S"/>
            <person name="Sato K"/>
            <person name="Hyodo S Kuraku.S."/>
        </authorList>
    </citation>
    <scope>NUCLEOTIDE SEQUENCE [LARGE SCALE GENOMIC DNA]</scope>
</reference>
<dbReference type="AlphaFoldDB" id="A0A401TZ23"/>
<dbReference type="STRING" id="137246.A0A401TZ23"/>
<dbReference type="GO" id="GO:0050333">
    <property type="term" value="F:thiamine triphosphate phosphatase activity"/>
    <property type="evidence" value="ECO:0007669"/>
    <property type="project" value="InterPro"/>
</dbReference>
<comment type="caution">
    <text evidence="3">The sequence shown here is derived from an EMBL/GenBank/DDBJ whole genome shotgun (WGS) entry which is preliminary data.</text>
</comment>
<name>A0A401TZ23_CHIPU</name>
<dbReference type="Gene3D" id="2.40.320.10">
    <property type="entry name" value="Hypothetical Protein Pfu-838710-001"/>
    <property type="match status" value="1"/>
</dbReference>
<dbReference type="SUPFAM" id="SSF55154">
    <property type="entry name" value="CYTH-like phosphatases"/>
    <property type="match status" value="1"/>
</dbReference>
<feature type="domain" description="CYTH" evidence="2">
    <location>
        <begin position="2"/>
        <end position="193"/>
    </location>
</feature>
<sequence>MPIEVEWKFALREDTETRLRELGAVPEGSVRVRDRYYDTADLRLTAADLWLRSRDGVWELKSPAPSPSPSPSLAPLPGTTQYRESVSEAEILSLLLPALGYPDTARIGGLEELLRPSAGDGEDEEEGVEGVGLREFACIVTQRASYSLPGGARAVLDLTDFGHRLGEVEVMVDTEGELPVAHAQIQEIATKLG</sequence>
<dbReference type="InterPro" id="IPR023577">
    <property type="entry name" value="CYTH_domain"/>
</dbReference>
<dbReference type="Pfam" id="PF01928">
    <property type="entry name" value="CYTH"/>
    <property type="match status" value="1"/>
</dbReference>
<keyword evidence="4" id="KW-1185">Reference proteome</keyword>
<dbReference type="Proteomes" id="UP000287033">
    <property type="component" value="Unassembled WGS sequence"/>
</dbReference>
<evidence type="ECO:0000256" key="1">
    <source>
        <dbReference type="SAM" id="MobiDB-lite"/>
    </source>
</evidence>
<dbReference type="OrthoDB" id="442176at2759"/>
<evidence type="ECO:0000259" key="2">
    <source>
        <dbReference type="PROSITE" id="PS51707"/>
    </source>
</evidence>
<dbReference type="InterPro" id="IPR033469">
    <property type="entry name" value="CYTH-like_dom_sf"/>
</dbReference>
<accession>A0A401TZ23</accession>
<proteinExistence type="predicted"/>
<dbReference type="SMART" id="SM01118">
    <property type="entry name" value="CYTH"/>
    <property type="match status" value="1"/>
</dbReference>
<feature type="region of interest" description="Disordered" evidence="1">
    <location>
        <begin position="61"/>
        <end position="80"/>
    </location>
</feature>
<feature type="non-terminal residue" evidence="3">
    <location>
        <position position="193"/>
    </location>
</feature>
<feature type="compositionally biased region" description="Pro residues" evidence="1">
    <location>
        <begin position="64"/>
        <end position="74"/>
    </location>
</feature>
<protein>
    <recommendedName>
        <fullName evidence="2">CYTH domain-containing protein</fullName>
    </recommendedName>
</protein>
<dbReference type="EMBL" id="BEZZ01225738">
    <property type="protein sequence ID" value="GCC47856.1"/>
    <property type="molecule type" value="Genomic_DNA"/>
</dbReference>